<name>A0A919LB94_9ACTN</name>
<dbReference type="GO" id="GO:0046872">
    <property type="term" value="F:metal ion binding"/>
    <property type="evidence" value="ECO:0007669"/>
    <property type="project" value="UniProtKB-KW"/>
</dbReference>
<protein>
    <recommendedName>
        <fullName evidence="10">Ferredoxin</fullName>
    </recommendedName>
</protein>
<dbReference type="PANTHER" id="PTHR36923">
    <property type="entry name" value="FERREDOXIN"/>
    <property type="match status" value="1"/>
</dbReference>
<dbReference type="Proteomes" id="UP000600026">
    <property type="component" value="Unassembled WGS sequence"/>
</dbReference>
<accession>A0A919LB94</accession>
<dbReference type="PANTHER" id="PTHR36923:SF3">
    <property type="entry name" value="FERREDOXIN"/>
    <property type="match status" value="1"/>
</dbReference>
<proteinExistence type="predicted"/>
<evidence type="ECO:0000256" key="4">
    <source>
        <dbReference type="ARBA" id="ARBA00022982"/>
    </source>
</evidence>
<dbReference type="Pfam" id="PF13459">
    <property type="entry name" value="Fer4_15"/>
    <property type="match status" value="1"/>
</dbReference>
<dbReference type="InterPro" id="IPR051269">
    <property type="entry name" value="Fe-S_cluster_ET"/>
</dbReference>
<evidence type="ECO:0000256" key="7">
    <source>
        <dbReference type="ARBA" id="ARBA00023291"/>
    </source>
</evidence>
<keyword evidence="5" id="KW-0408">Iron</keyword>
<organism evidence="8 9">
    <name type="scientific">Streptomyces xanthophaeus</name>
    <dbReference type="NCBI Taxonomy" id="67385"/>
    <lineage>
        <taxon>Bacteria</taxon>
        <taxon>Bacillati</taxon>
        <taxon>Actinomycetota</taxon>
        <taxon>Actinomycetes</taxon>
        <taxon>Kitasatosporales</taxon>
        <taxon>Streptomycetaceae</taxon>
        <taxon>Streptomyces</taxon>
    </lineage>
</organism>
<evidence type="ECO:0000256" key="3">
    <source>
        <dbReference type="ARBA" id="ARBA00022723"/>
    </source>
</evidence>
<keyword evidence="6" id="KW-0411">Iron-sulfur</keyword>
<comment type="cofactor">
    <cofactor evidence="1">
        <name>[3Fe-4S] cluster</name>
        <dbReference type="ChEBI" id="CHEBI:21137"/>
    </cofactor>
</comment>
<dbReference type="AlphaFoldDB" id="A0A919LB94"/>
<keyword evidence="9" id="KW-1185">Reference proteome</keyword>
<evidence type="ECO:0000256" key="5">
    <source>
        <dbReference type="ARBA" id="ARBA00023004"/>
    </source>
</evidence>
<evidence type="ECO:0000256" key="1">
    <source>
        <dbReference type="ARBA" id="ARBA00001927"/>
    </source>
</evidence>
<evidence type="ECO:0000313" key="9">
    <source>
        <dbReference type="Proteomes" id="UP000600026"/>
    </source>
</evidence>
<evidence type="ECO:0008006" key="10">
    <source>
        <dbReference type="Google" id="ProtNLM"/>
    </source>
</evidence>
<dbReference type="SUPFAM" id="SSF54862">
    <property type="entry name" value="4Fe-4S ferredoxins"/>
    <property type="match status" value="1"/>
</dbReference>
<dbReference type="RefSeq" id="WP_031142576.1">
    <property type="nucleotide sequence ID" value="NZ_BNEE01000003.1"/>
</dbReference>
<evidence type="ECO:0000313" key="8">
    <source>
        <dbReference type="EMBL" id="GHI83166.1"/>
    </source>
</evidence>
<keyword evidence="3" id="KW-0479">Metal-binding</keyword>
<dbReference type="GO" id="GO:0051538">
    <property type="term" value="F:3 iron, 4 sulfur cluster binding"/>
    <property type="evidence" value="ECO:0007669"/>
    <property type="project" value="UniProtKB-KW"/>
</dbReference>
<evidence type="ECO:0000256" key="6">
    <source>
        <dbReference type="ARBA" id="ARBA00023014"/>
    </source>
</evidence>
<gene>
    <name evidence="8" type="ORF">Sxan_05300</name>
</gene>
<keyword evidence="7" id="KW-0003">3Fe-4S</keyword>
<dbReference type="OrthoDB" id="3215002at2"/>
<dbReference type="Gene3D" id="3.30.70.20">
    <property type="match status" value="1"/>
</dbReference>
<comment type="caution">
    <text evidence="8">The sequence shown here is derived from an EMBL/GenBank/DDBJ whole genome shotgun (WGS) entry which is preliminary data.</text>
</comment>
<sequence>MKLLLDSTRCQGYGLCQEHAPDLVELDEWGYAEVIAAVVPEGTEGAARARACAEACPNSALRVEG</sequence>
<keyword evidence="2" id="KW-0813">Transport</keyword>
<reference evidence="8" key="1">
    <citation type="submission" date="2020-09" db="EMBL/GenBank/DDBJ databases">
        <title>Whole genome shotgun sequence of Streptomyces xanthophaeus NBRC 12829.</title>
        <authorList>
            <person name="Komaki H."/>
            <person name="Tamura T."/>
        </authorList>
    </citation>
    <scope>NUCLEOTIDE SEQUENCE</scope>
    <source>
        <strain evidence="8">NBRC 12829</strain>
    </source>
</reference>
<keyword evidence="4" id="KW-0249">Electron transport</keyword>
<evidence type="ECO:0000256" key="2">
    <source>
        <dbReference type="ARBA" id="ARBA00022448"/>
    </source>
</evidence>
<dbReference type="EMBL" id="BNEE01000003">
    <property type="protein sequence ID" value="GHI83166.1"/>
    <property type="molecule type" value="Genomic_DNA"/>
</dbReference>